<gene>
    <name evidence="2" type="ORF">QBC36DRAFT_296275</name>
</gene>
<protein>
    <submittedName>
        <fullName evidence="2">Uncharacterized protein</fullName>
    </submittedName>
</protein>
<feature type="region of interest" description="Disordered" evidence="1">
    <location>
        <begin position="174"/>
        <end position="218"/>
    </location>
</feature>
<keyword evidence="3" id="KW-1185">Reference proteome</keyword>
<evidence type="ECO:0000313" key="2">
    <source>
        <dbReference type="EMBL" id="KAK4181839.1"/>
    </source>
</evidence>
<dbReference type="Proteomes" id="UP001302321">
    <property type="component" value="Unassembled WGS sequence"/>
</dbReference>
<feature type="compositionally biased region" description="Basic and acidic residues" evidence="1">
    <location>
        <begin position="191"/>
        <end position="204"/>
    </location>
</feature>
<dbReference type="EMBL" id="MU866083">
    <property type="protein sequence ID" value="KAK4181839.1"/>
    <property type="molecule type" value="Genomic_DNA"/>
</dbReference>
<reference evidence="2" key="2">
    <citation type="submission" date="2023-05" db="EMBL/GenBank/DDBJ databases">
        <authorList>
            <consortium name="Lawrence Berkeley National Laboratory"/>
            <person name="Steindorff A."/>
            <person name="Hensen N."/>
            <person name="Bonometti L."/>
            <person name="Westerberg I."/>
            <person name="Brannstrom I.O."/>
            <person name="Guillou S."/>
            <person name="Cros-Aarteil S."/>
            <person name="Calhoun S."/>
            <person name="Haridas S."/>
            <person name="Kuo A."/>
            <person name="Mondo S."/>
            <person name="Pangilinan J."/>
            <person name="Riley R."/>
            <person name="Labutti K."/>
            <person name="Andreopoulos B."/>
            <person name="Lipzen A."/>
            <person name="Chen C."/>
            <person name="Yanf M."/>
            <person name="Daum C."/>
            <person name="Ng V."/>
            <person name="Clum A."/>
            <person name="Ohm R."/>
            <person name="Martin F."/>
            <person name="Silar P."/>
            <person name="Natvig D."/>
            <person name="Lalanne C."/>
            <person name="Gautier V."/>
            <person name="Ament-Velasquez S.L."/>
            <person name="Kruys A."/>
            <person name="Hutchinson M.I."/>
            <person name="Powell A.J."/>
            <person name="Barry K."/>
            <person name="Miller A.N."/>
            <person name="Grigoriev I.V."/>
            <person name="Debuchy R."/>
            <person name="Gladieux P."/>
            <person name="Thoren M.H."/>
            <person name="Johannesson H."/>
        </authorList>
    </citation>
    <scope>NUCLEOTIDE SEQUENCE</scope>
    <source>
        <strain evidence="2">CBS 892.96</strain>
    </source>
</reference>
<sequence>MPTYLAHAFPLPRSLIRIFTVLHDLSPCSPEHLISPPSSHSLLSCLYNLYPFLPFTSPPSSEPPSTPPTTFDLLQSQSYSPVKVLEAFNPDNLSSAFTPHAYIADFALKIDDVAGITAITSRYVANDWFPRLRDELMKIGGGVVEAADGGEQEGIEAGRIGWYVVVNGDEERSFPGLLEGEEGGDDEGEEEFKLEAELLGKKESEESEEGEVITTMST</sequence>
<evidence type="ECO:0000256" key="1">
    <source>
        <dbReference type="SAM" id="MobiDB-lite"/>
    </source>
</evidence>
<reference evidence="2" key="1">
    <citation type="journal article" date="2023" name="Mol. Phylogenet. Evol.">
        <title>Genome-scale phylogeny and comparative genomics of the fungal order Sordariales.</title>
        <authorList>
            <person name="Hensen N."/>
            <person name="Bonometti L."/>
            <person name="Westerberg I."/>
            <person name="Brannstrom I.O."/>
            <person name="Guillou S."/>
            <person name="Cros-Aarteil S."/>
            <person name="Calhoun S."/>
            <person name="Haridas S."/>
            <person name="Kuo A."/>
            <person name="Mondo S."/>
            <person name="Pangilinan J."/>
            <person name="Riley R."/>
            <person name="LaButti K."/>
            <person name="Andreopoulos B."/>
            <person name="Lipzen A."/>
            <person name="Chen C."/>
            <person name="Yan M."/>
            <person name="Daum C."/>
            <person name="Ng V."/>
            <person name="Clum A."/>
            <person name="Steindorff A."/>
            <person name="Ohm R.A."/>
            <person name="Martin F."/>
            <person name="Silar P."/>
            <person name="Natvig D.O."/>
            <person name="Lalanne C."/>
            <person name="Gautier V."/>
            <person name="Ament-Velasquez S.L."/>
            <person name="Kruys A."/>
            <person name="Hutchinson M.I."/>
            <person name="Powell A.J."/>
            <person name="Barry K."/>
            <person name="Miller A.N."/>
            <person name="Grigoriev I.V."/>
            <person name="Debuchy R."/>
            <person name="Gladieux P."/>
            <person name="Hiltunen Thoren M."/>
            <person name="Johannesson H."/>
        </authorList>
    </citation>
    <scope>NUCLEOTIDE SEQUENCE</scope>
    <source>
        <strain evidence="2">CBS 892.96</strain>
    </source>
</reference>
<organism evidence="2 3">
    <name type="scientific">Triangularia setosa</name>
    <dbReference type="NCBI Taxonomy" id="2587417"/>
    <lineage>
        <taxon>Eukaryota</taxon>
        <taxon>Fungi</taxon>
        <taxon>Dikarya</taxon>
        <taxon>Ascomycota</taxon>
        <taxon>Pezizomycotina</taxon>
        <taxon>Sordariomycetes</taxon>
        <taxon>Sordariomycetidae</taxon>
        <taxon>Sordariales</taxon>
        <taxon>Podosporaceae</taxon>
        <taxon>Triangularia</taxon>
    </lineage>
</organism>
<evidence type="ECO:0000313" key="3">
    <source>
        <dbReference type="Proteomes" id="UP001302321"/>
    </source>
</evidence>
<accession>A0AAN7ACV4</accession>
<name>A0AAN7ACV4_9PEZI</name>
<feature type="compositionally biased region" description="Acidic residues" evidence="1">
    <location>
        <begin position="179"/>
        <end position="190"/>
    </location>
</feature>
<comment type="caution">
    <text evidence="2">The sequence shown here is derived from an EMBL/GenBank/DDBJ whole genome shotgun (WGS) entry which is preliminary data.</text>
</comment>
<proteinExistence type="predicted"/>
<dbReference type="AlphaFoldDB" id="A0AAN7ACV4"/>